<organism evidence="8 9">
    <name type="scientific">Taibaiella soli</name>
    <dbReference type="NCBI Taxonomy" id="1649169"/>
    <lineage>
        <taxon>Bacteria</taxon>
        <taxon>Pseudomonadati</taxon>
        <taxon>Bacteroidota</taxon>
        <taxon>Chitinophagia</taxon>
        <taxon>Chitinophagales</taxon>
        <taxon>Chitinophagaceae</taxon>
        <taxon>Taibaiella</taxon>
    </lineage>
</organism>
<dbReference type="PANTHER" id="PTHR30069">
    <property type="entry name" value="TONB-DEPENDENT OUTER MEMBRANE RECEPTOR"/>
    <property type="match status" value="1"/>
</dbReference>
<evidence type="ECO:0000313" key="8">
    <source>
        <dbReference type="EMBL" id="PZF71229.1"/>
    </source>
</evidence>
<accession>A0A2W2B4T3</accession>
<dbReference type="InterPro" id="IPR036942">
    <property type="entry name" value="Beta-barrel_TonB_sf"/>
</dbReference>
<dbReference type="OrthoDB" id="9768147at2"/>
<keyword evidence="4" id="KW-0812">Transmembrane</keyword>
<evidence type="ECO:0000256" key="1">
    <source>
        <dbReference type="ARBA" id="ARBA00004571"/>
    </source>
</evidence>
<dbReference type="Pfam" id="PF13620">
    <property type="entry name" value="CarboxypepD_reg"/>
    <property type="match status" value="1"/>
</dbReference>
<evidence type="ECO:0000256" key="3">
    <source>
        <dbReference type="ARBA" id="ARBA00022452"/>
    </source>
</evidence>
<evidence type="ECO:0000256" key="4">
    <source>
        <dbReference type="ARBA" id="ARBA00022692"/>
    </source>
</evidence>
<name>A0A2W2B4T3_9BACT</name>
<dbReference type="Gene3D" id="2.40.170.20">
    <property type="entry name" value="TonB-dependent receptor, beta-barrel domain"/>
    <property type="match status" value="1"/>
</dbReference>
<dbReference type="GO" id="GO:0044718">
    <property type="term" value="P:siderophore transmembrane transport"/>
    <property type="evidence" value="ECO:0007669"/>
    <property type="project" value="TreeGrafter"/>
</dbReference>
<dbReference type="EMBL" id="QKTW01000026">
    <property type="protein sequence ID" value="PZF71229.1"/>
    <property type="molecule type" value="Genomic_DNA"/>
</dbReference>
<comment type="subcellular location">
    <subcellularLocation>
        <location evidence="1">Cell outer membrane</location>
        <topology evidence="1">Multi-pass membrane protein</topology>
    </subcellularLocation>
</comment>
<keyword evidence="3" id="KW-1134">Transmembrane beta strand</keyword>
<sequence>MLLLGVDSRAQVTSSSLTGFVKDEANKGLPGATVRATHQPTGSVYGTASQNDGSFFIQNMRVGGPYKVEVSYLGFETKTYDNIYLTLGEPYQLNAVMAEGGKTLQEVAVVGGRNPIMNNQRTGASTNVGATQLATLPTVSRSLTDFTRLSPQGGPSFSSGVNNGNSFGGRDGRYNNVQINGANFNNGFGLSSNLLPGGSAQPISLDAIEEVQIGIAPYDIRQSGFTGANINAVTRSGTNEFHGSAYTYWRNQTFNGMHAGNQDLPDQAATTNNIYGARLGGPIIKNKLFFFVNGEYEKYVYPGVNWVASRPGVTGPNVSRTPADSLQAVADYVKSKYGYDPGGYENYGNTFTNKNTKFLARIDWDISQKHKFYISYSQLDATEDQTVNATSAAGSRITNNRIGSNSLAFQNSNYGIKHTVRSATAELTSTFSNKISNQLIGTYSDVRDQRTSPSSPFPFIDIATSSKNINDNYISLGYELFTLNNDLKNKNFNVTDNLTYTNGKHNITAGAAFDYMSFANSYLPYGTMYYRYASVSDFINDAPPVVFGYTYPYADQGGNTYVKVNYGQASVYAQDKYNVTNRMTLTYGVRLEMPFYMNDLPKNQYIDTLNLPDKNGNLTHYDVSKWPKQRLLVSPRIAFNWDALGNRKLQLRGGTGIFTGRVPFVWFTNQPGNSGTLTNQVVLQSSSNSDAAILNNAHFATSATDPNSIVSQNPNRFPQAGGTSVPGQIALVSPDLKMPQIWRTNIAVDYKLPWLGLIGTAEMIFSKDIQNVYQRNANLPTAQATLDNGGDTRPYWTKNTIYSNLSGVYILENTNKGESFSFTVGVARPARKGFYGSLYYTLTYAEDVSSNPGSQPNSAWNGLPNTSSPNTIALSPSEYLTPQRLVGNISYRFEYGKHFGTTLSLYYEGASLGRFSYLYNTDINKDGVNADLIYVPNKAGDLQWADIKDAKGNVLFTKQQQIAAFDAYINQDAYLSKHRGQYADRYGAKYPFYSRFDFKLMQDLFTNIGKRRNTLQFTIDMMNVGNFINPNWGVQQRLNVGSGNNSSILNVATAGSPTAAPVYQMATVKDNAGNTVLPTSTFVSNVNTISTWGMQLGLRYTF</sequence>
<evidence type="ECO:0000259" key="7">
    <source>
        <dbReference type="Pfam" id="PF25183"/>
    </source>
</evidence>
<comment type="caution">
    <text evidence="8">The sequence shown here is derived from an EMBL/GenBank/DDBJ whole genome shotgun (WGS) entry which is preliminary data.</text>
</comment>
<dbReference type="InterPro" id="IPR008969">
    <property type="entry name" value="CarboxyPept-like_regulatory"/>
</dbReference>
<keyword evidence="2" id="KW-0813">Transport</keyword>
<dbReference type="PANTHER" id="PTHR30069:SF46">
    <property type="entry name" value="OAR PROTEIN"/>
    <property type="match status" value="1"/>
</dbReference>
<dbReference type="AlphaFoldDB" id="A0A2W2B4T3"/>
<dbReference type="Gene3D" id="2.60.40.1120">
    <property type="entry name" value="Carboxypeptidase-like, regulatory domain"/>
    <property type="match status" value="1"/>
</dbReference>
<dbReference type="GO" id="GO:0015344">
    <property type="term" value="F:siderophore uptake transmembrane transporter activity"/>
    <property type="evidence" value="ECO:0007669"/>
    <property type="project" value="TreeGrafter"/>
</dbReference>
<dbReference type="Pfam" id="PF25183">
    <property type="entry name" value="OMP_b-brl_4"/>
    <property type="match status" value="1"/>
</dbReference>
<dbReference type="InterPro" id="IPR057601">
    <property type="entry name" value="Oar-like_b-barrel"/>
</dbReference>
<dbReference type="SUPFAM" id="SSF49464">
    <property type="entry name" value="Carboxypeptidase regulatory domain-like"/>
    <property type="match status" value="1"/>
</dbReference>
<reference evidence="8 9" key="1">
    <citation type="submission" date="2018-06" db="EMBL/GenBank/DDBJ databases">
        <title>Mucibacter soli gen. nov., sp. nov., a new member of the family Chitinophagaceae producing mucin.</title>
        <authorList>
            <person name="Kim M.-K."/>
            <person name="Park S."/>
            <person name="Kim T.-S."/>
            <person name="Joung Y."/>
            <person name="Han J.-H."/>
            <person name="Kim S.B."/>
        </authorList>
    </citation>
    <scope>NUCLEOTIDE SEQUENCE [LARGE SCALE GENOMIC DNA]</scope>
    <source>
        <strain evidence="8 9">R1-15</strain>
    </source>
</reference>
<keyword evidence="9" id="KW-1185">Reference proteome</keyword>
<dbReference type="SUPFAM" id="SSF56935">
    <property type="entry name" value="Porins"/>
    <property type="match status" value="1"/>
</dbReference>
<evidence type="ECO:0000256" key="5">
    <source>
        <dbReference type="ARBA" id="ARBA00023136"/>
    </source>
</evidence>
<evidence type="ECO:0000256" key="2">
    <source>
        <dbReference type="ARBA" id="ARBA00022448"/>
    </source>
</evidence>
<dbReference type="Proteomes" id="UP000248745">
    <property type="component" value="Unassembled WGS sequence"/>
</dbReference>
<protein>
    <submittedName>
        <fullName evidence="8">Cell envelope biogenesis protein OmpA</fullName>
    </submittedName>
</protein>
<proteinExistence type="predicted"/>
<keyword evidence="6" id="KW-0998">Cell outer membrane</keyword>
<evidence type="ECO:0000313" key="9">
    <source>
        <dbReference type="Proteomes" id="UP000248745"/>
    </source>
</evidence>
<feature type="domain" description="TonB-dependent transporter Oar-like beta-barrel" evidence="7">
    <location>
        <begin position="233"/>
        <end position="1033"/>
    </location>
</feature>
<dbReference type="InterPro" id="IPR039426">
    <property type="entry name" value="TonB-dep_rcpt-like"/>
</dbReference>
<keyword evidence="5" id="KW-0472">Membrane</keyword>
<dbReference type="GO" id="GO:0009279">
    <property type="term" value="C:cell outer membrane"/>
    <property type="evidence" value="ECO:0007669"/>
    <property type="project" value="UniProtKB-SubCell"/>
</dbReference>
<gene>
    <name evidence="8" type="ORF">DN068_19850</name>
</gene>
<evidence type="ECO:0000256" key="6">
    <source>
        <dbReference type="ARBA" id="ARBA00023237"/>
    </source>
</evidence>